<protein>
    <submittedName>
        <fullName evidence="4">T9SS C-terminal target domain-containing protein</fullName>
    </submittedName>
</protein>
<dbReference type="NCBIfam" id="TIGR04183">
    <property type="entry name" value="Por_Secre_tail"/>
    <property type="match status" value="1"/>
</dbReference>
<name>A0A3M9M876_9BACT</name>
<evidence type="ECO:0000259" key="2">
    <source>
        <dbReference type="Pfam" id="PF18962"/>
    </source>
</evidence>
<reference evidence="4 5" key="1">
    <citation type="submission" date="2018-11" db="EMBL/GenBank/DDBJ databases">
        <title>Rufibacter latericius sp. nov., isolated from water in Baiyang Lake.</title>
        <authorList>
            <person name="Yang Y."/>
        </authorList>
    </citation>
    <scope>NUCLEOTIDE SEQUENCE [LARGE SCALE GENOMIC DNA]</scope>
    <source>
        <strain evidence="4 5">R-22-1c-1</strain>
    </source>
</reference>
<feature type="domain" description="Ig-like" evidence="3">
    <location>
        <begin position="1355"/>
        <end position="1430"/>
    </location>
</feature>
<dbReference type="Pfam" id="PF18962">
    <property type="entry name" value="Por_Secre_tail"/>
    <property type="match status" value="1"/>
</dbReference>
<keyword evidence="1" id="KW-0175">Coiled coil</keyword>
<keyword evidence="5" id="KW-1185">Reference proteome</keyword>
<comment type="caution">
    <text evidence="4">The sequence shown here is derived from an EMBL/GenBank/DDBJ whole genome shotgun (WGS) entry which is preliminary data.</text>
</comment>
<dbReference type="Proteomes" id="UP000272117">
    <property type="component" value="Unassembled WGS sequence"/>
</dbReference>
<feature type="domain" description="Secretion system C-terminal sorting" evidence="2">
    <location>
        <begin position="1521"/>
        <end position="1593"/>
    </location>
</feature>
<dbReference type="EMBL" id="RJJD01000023">
    <property type="protein sequence ID" value="RNI21774.1"/>
    <property type="molecule type" value="Genomic_DNA"/>
</dbReference>
<dbReference type="OrthoDB" id="791543at2"/>
<dbReference type="InterPro" id="IPR026444">
    <property type="entry name" value="Secre_tail"/>
</dbReference>
<feature type="coiled-coil region" evidence="1">
    <location>
        <begin position="564"/>
        <end position="598"/>
    </location>
</feature>
<gene>
    <name evidence="4" type="ORF">EFB08_21740</name>
</gene>
<evidence type="ECO:0000313" key="5">
    <source>
        <dbReference type="Proteomes" id="UP000272117"/>
    </source>
</evidence>
<feature type="domain" description="Ig-like" evidence="3">
    <location>
        <begin position="1277"/>
        <end position="1353"/>
    </location>
</feature>
<proteinExistence type="predicted"/>
<evidence type="ECO:0000313" key="4">
    <source>
        <dbReference type="EMBL" id="RNI21774.1"/>
    </source>
</evidence>
<accession>A0A3M9M876</accession>
<dbReference type="InterPro" id="IPR013783">
    <property type="entry name" value="Ig-like_fold"/>
</dbReference>
<sequence length="1598" mass="178970">MRMYFILLKFNFFIFNSIRMKKFMLLIILTFLYCQYAKSQAIYPNTLTPLANQHQINDVWISFNLGQISSGSSRTNNHLVAHGFQQPYSENQVDPSLFKYEIGKISPQTVWQTLSIRFYLYSKTLGPKANLSITADKLPKGSLTFDPAIGYFTFTPATTDTSSFKVTFKATLNKQIDSQVVDFQVQPFLPLENTVFGVVNSQNFPDPTSKEYRVISDHPITSGTEYFNHEQRTTRSVEITGMEIVIEEGHQNSLYNFNDNKDIKEFKIYAERVVMKSYLKLPQTNVTIFARELIFENDAYINTTPERPLGPQTGTDIGIDGVKAGDITLHIKEFKSSPKVRFIQIGGDGQKGVTAKAGDAGDGGDLYSTLNVIEFSDRSGGLGGAFETAAHIPDKYKGGKGTFNKLGKEYSWLHPNYIRLVKKYTDDAFFLGFSQYAKERLSIYYNEIDNYISSNEFILLQDSQKLDLEQLQSEANKIISQIENNLDYFGNPPGWVPMLSFEVNAAAFQTEIDHALNILYLNYWITESSKNIQDKISALKASRSEKISQLEDDKISFEKYVLNIPKLEAEASNNSKDLDSLQNDLVELETELINRAKNSVEEKRRSNLWRDIVGTVGRIATLVPVPAVSAVGIGLTAISQFDTNDLSGSAKIAIQAGEDISNTLKKDSKASQNAAAWNKAYKEAFPLTDIKSFEDAGKKFKNLETLSKPFKETFGILKDITNKQQSITDNEVKAVLGQLRASEPRIAQITEKIEDLHKKQQNIIEELRSSDENIQRLGNEMSSGVLAIDLLNKDVSQGSQALDQRTLLYLDDLQQQALFRLKKYHYFMAKAYEYRTLQQYKGNLNLENLYKSIVEIAVTGSDHTLSPDQFDKIKSFYLAEIRKITSLIVNEYNSSATARSTSNFFNLTKEELKILNNGGTLQMNMVERGVFFEDREDIRINNLSIEYVNAKAIGGNTNSNPQIEIVLEYPHYSKLKKNGQIYFFNNYNIDAERSKGFIEWSAVYFMNSKRIENSRPSDDFDSLIKFLLQDLRDNSTIFSKPAAWADITIRKQDLQAGDAKLEIDSLTFKLDYDYMRKPASISNIEIIASEDWMAPYFTLDREDKNFRKDGRGHIFRSFNRTGQNLNITAPLQYGKWEFVNWTDRSGKPMQNAPASTTLSLPLNGDYVVKANYRLIEPIIELPDTIFVSNTTQDSFLEIKNIGNMPMEWVADNSSNWITFSQNNRGVDLPQSASIKVPIAFEVNTADKRIGYISVIAPDASDYRDTVYVVQGQNIVTTTGASRCGPGSVTLEAEGAVDGNYRWYTTQIGGTPITLATNSKFITPNLDITTTYYVSVVSGTVESQRTPITATIKPLPSMPSVNDLNYCQGTIANPLTATGENLKWYAVATGGTGSTIIPTPNTSMVGKTEFYVTQTINDCESERAKIIVTVTSQPIVALAPFTTNVCSTNTAFTLTGGQPAGGTYLGPGVSNNIFDAVVAGVGTHAITYSYTENGCTATTSQNINVTTCTGIVESKLASSLLLYPNPTSNKFQLKLPVPRKISLKLRLVDAKGQVLMEKHFDQITGEFNQVLDLDNKANGIYLLQLILDDGIIIRRVVKE</sequence>
<dbReference type="Pfam" id="PF19081">
    <property type="entry name" value="Ig_7"/>
    <property type="match status" value="2"/>
</dbReference>
<dbReference type="InterPro" id="IPR044023">
    <property type="entry name" value="Ig_7"/>
</dbReference>
<organism evidence="4 5">
    <name type="scientific">Rufibacter latericius</name>
    <dbReference type="NCBI Taxonomy" id="2487040"/>
    <lineage>
        <taxon>Bacteria</taxon>
        <taxon>Pseudomonadati</taxon>
        <taxon>Bacteroidota</taxon>
        <taxon>Cytophagia</taxon>
        <taxon>Cytophagales</taxon>
        <taxon>Hymenobacteraceae</taxon>
        <taxon>Rufibacter</taxon>
    </lineage>
</organism>
<dbReference type="Gene3D" id="2.60.40.10">
    <property type="entry name" value="Immunoglobulins"/>
    <property type="match status" value="1"/>
</dbReference>
<evidence type="ECO:0000256" key="1">
    <source>
        <dbReference type="SAM" id="Coils"/>
    </source>
</evidence>
<evidence type="ECO:0000259" key="3">
    <source>
        <dbReference type="Pfam" id="PF19081"/>
    </source>
</evidence>